<comment type="caution">
    <text evidence="2">The sequence shown here is derived from an EMBL/GenBank/DDBJ whole genome shotgun (WGS) entry which is preliminary data.</text>
</comment>
<name>A0ABQ0FYW1_9PEZI</name>
<keyword evidence="3" id="KW-1185">Reference proteome</keyword>
<protein>
    <submittedName>
        <fullName evidence="2">Uncharacterized protein</fullName>
    </submittedName>
</protein>
<reference evidence="2 3" key="1">
    <citation type="submission" date="2024-09" db="EMBL/GenBank/DDBJ databases">
        <title>Itraconazole resistance in Madurella fahalii resulting from another homologue of gene encoding cytochrome P450 14-alpha sterol demethylase (CYP51).</title>
        <authorList>
            <person name="Yoshioka I."/>
            <person name="Fahal A.H."/>
            <person name="Kaneko S."/>
            <person name="Yaguchi T."/>
        </authorList>
    </citation>
    <scope>NUCLEOTIDE SEQUENCE [LARGE SCALE GENOMIC DNA]</scope>
    <source>
        <strain evidence="2 3">IFM 68171</strain>
    </source>
</reference>
<feature type="compositionally biased region" description="Gly residues" evidence="1">
    <location>
        <begin position="260"/>
        <end position="271"/>
    </location>
</feature>
<dbReference type="GeneID" id="98171647"/>
<evidence type="ECO:0000256" key="1">
    <source>
        <dbReference type="SAM" id="MobiDB-lite"/>
    </source>
</evidence>
<dbReference type="RefSeq" id="XP_070912425.1">
    <property type="nucleotide sequence ID" value="XM_071056324.1"/>
</dbReference>
<accession>A0ABQ0FYW1</accession>
<feature type="region of interest" description="Disordered" evidence="1">
    <location>
        <begin position="245"/>
        <end position="271"/>
    </location>
</feature>
<gene>
    <name evidence="2" type="ORF">MFIFM68171_00902</name>
</gene>
<sequence>MPLSRNGRSVRSDDSWILGRFDDEYLLADSSTNIPFFHWGDTSAAQTRTADRARFSAGTSLDRRYTSYSSYDSPTPHSSSASAWTTTATRLPSPSRMYYSARYPTPPRSSSGGSSSRTERASATTRTSAASSSSPYSAYAPSVAGGAAPRSYTASLADNTNTSYSSSSSLSLGGGVPPSAAGYSRDRELPWWPAPTSSAGAGPSRRVYASSSSRDGDGGGGGGGGGGALTLDSLSRVSRHFSDLALARDEEERAGRPIRGYGGSSGGGGGFYDELKRSLEALRLARRGF</sequence>
<feature type="compositionally biased region" description="Low complexity" evidence="1">
    <location>
        <begin position="108"/>
        <end position="142"/>
    </location>
</feature>
<feature type="compositionally biased region" description="Low complexity" evidence="1">
    <location>
        <begin position="66"/>
        <end position="91"/>
    </location>
</feature>
<feature type="compositionally biased region" description="Basic and acidic residues" evidence="1">
    <location>
        <begin position="245"/>
        <end position="255"/>
    </location>
</feature>
<evidence type="ECO:0000313" key="3">
    <source>
        <dbReference type="Proteomes" id="UP001628179"/>
    </source>
</evidence>
<organism evidence="2 3">
    <name type="scientific">Madurella fahalii</name>
    <dbReference type="NCBI Taxonomy" id="1157608"/>
    <lineage>
        <taxon>Eukaryota</taxon>
        <taxon>Fungi</taxon>
        <taxon>Dikarya</taxon>
        <taxon>Ascomycota</taxon>
        <taxon>Pezizomycotina</taxon>
        <taxon>Sordariomycetes</taxon>
        <taxon>Sordariomycetidae</taxon>
        <taxon>Sordariales</taxon>
        <taxon>Sordariales incertae sedis</taxon>
        <taxon>Madurella</taxon>
    </lineage>
</organism>
<feature type="compositionally biased region" description="Polar residues" evidence="1">
    <location>
        <begin position="152"/>
        <end position="162"/>
    </location>
</feature>
<dbReference type="Proteomes" id="UP001628179">
    <property type="component" value="Unassembled WGS sequence"/>
</dbReference>
<dbReference type="EMBL" id="BAAFSV010000001">
    <property type="protein sequence ID" value="GAB1310692.1"/>
    <property type="molecule type" value="Genomic_DNA"/>
</dbReference>
<feature type="region of interest" description="Disordered" evidence="1">
    <location>
        <begin position="65"/>
        <end position="231"/>
    </location>
</feature>
<evidence type="ECO:0000313" key="2">
    <source>
        <dbReference type="EMBL" id="GAB1310692.1"/>
    </source>
</evidence>
<proteinExistence type="predicted"/>
<feature type="compositionally biased region" description="Gly residues" evidence="1">
    <location>
        <begin position="218"/>
        <end position="228"/>
    </location>
</feature>